<dbReference type="InterPro" id="IPR036890">
    <property type="entry name" value="HATPase_C_sf"/>
</dbReference>
<evidence type="ECO:0000256" key="1">
    <source>
        <dbReference type="ARBA" id="ARBA00000085"/>
    </source>
</evidence>
<dbReference type="Pfam" id="PF00512">
    <property type="entry name" value="HisKA"/>
    <property type="match status" value="1"/>
</dbReference>
<reference evidence="19 20" key="1">
    <citation type="submission" date="2018-05" db="EMBL/GenBank/DDBJ databases">
        <title>Acuticoccus sediminis sp. nov., isolated from deep-sea sediment of Indian Ocean.</title>
        <authorList>
            <person name="Liu X."/>
            <person name="Lai Q."/>
            <person name="Du Y."/>
            <person name="Sun F."/>
            <person name="Zhang X."/>
            <person name="Wang S."/>
            <person name="Shao Z."/>
        </authorList>
    </citation>
    <scope>NUCLEOTIDE SEQUENCE [LARGE SCALE GENOMIC DNA]</scope>
    <source>
        <strain evidence="19 20">PTG4-2</strain>
    </source>
</reference>
<dbReference type="Gene3D" id="1.10.287.130">
    <property type="match status" value="1"/>
</dbReference>
<dbReference type="InterPro" id="IPR005467">
    <property type="entry name" value="His_kinase_dom"/>
</dbReference>
<evidence type="ECO:0000256" key="8">
    <source>
        <dbReference type="ARBA" id="ARBA00022692"/>
    </source>
</evidence>
<evidence type="ECO:0000313" key="19">
    <source>
        <dbReference type="EMBL" id="RAH99223.1"/>
    </source>
</evidence>
<evidence type="ECO:0000313" key="20">
    <source>
        <dbReference type="Proteomes" id="UP000249590"/>
    </source>
</evidence>
<dbReference type="GO" id="GO:0005524">
    <property type="term" value="F:ATP binding"/>
    <property type="evidence" value="ECO:0007669"/>
    <property type="project" value="UniProtKB-KW"/>
</dbReference>
<keyword evidence="12 16" id="KW-1133">Transmembrane helix</keyword>
<dbReference type="PROSITE" id="PS50109">
    <property type="entry name" value="HIS_KIN"/>
    <property type="match status" value="1"/>
</dbReference>
<dbReference type="InterPro" id="IPR036097">
    <property type="entry name" value="HisK_dim/P_sf"/>
</dbReference>
<evidence type="ECO:0000256" key="4">
    <source>
        <dbReference type="ARBA" id="ARBA00022475"/>
    </source>
</evidence>
<keyword evidence="5" id="KW-0997">Cell inner membrane</keyword>
<dbReference type="PANTHER" id="PTHR44936">
    <property type="entry name" value="SENSOR PROTEIN CREC"/>
    <property type="match status" value="1"/>
</dbReference>
<dbReference type="PRINTS" id="PR00344">
    <property type="entry name" value="BCTRLSENSOR"/>
</dbReference>
<dbReference type="Pfam" id="PF00672">
    <property type="entry name" value="HAMP"/>
    <property type="match status" value="1"/>
</dbReference>
<evidence type="ECO:0000259" key="18">
    <source>
        <dbReference type="PROSITE" id="PS50885"/>
    </source>
</evidence>
<comment type="catalytic activity">
    <reaction evidence="1">
        <text>ATP + protein L-histidine = ADP + protein N-phospho-L-histidine.</text>
        <dbReference type="EC" id="2.7.13.3"/>
    </reaction>
</comment>
<name>A0A8B2NQD6_9HYPH</name>
<dbReference type="InterPro" id="IPR003660">
    <property type="entry name" value="HAMP_dom"/>
</dbReference>
<feature type="region of interest" description="Disordered" evidence="15">
    <location>
        <begin position="143"/>
        <end position="262"/>
    </location>
</feature>
<dbReference type="InterPro" id="IPR050980">
    <property type="entry name" value="2C_sensor_his_kinase"/>
</dbReference>
<evidence type="ECO:0000256" key="14">
    <source>
        <dbReference type="ARBA" id="ARBA00023136"/>
    </source>
</evidence>
<evidence type="ECO:0000256" key="5">
    <source>
        <dbReference type="ARBA" id="ARBA00022519"/>
    </source>
</evidence>
<proteinExistence type="predicted"/>
<feature type="region of interest" description="Disordered" evidence="15">
    <location>
        <begin position="565"/>
        <end position="619"/>
    </location>
</feature>
<evidence type="ECO:0000256" key="2">
    <source>
        <dbReference type="ARBA" id="ARBA00004429"/>
    </source>
</evidence>
<keyword evidence="8 16" id="KW-0812">Transmembrane</keyword>
<evidence type="ECO:0000256" key="16">
    <source>
        <dbReference type="SAM" id="Phobius"/>
    </source>
</evidence>
<dbReference type="SUPFAM" id="SSF158472">
    <property type="entry name" value="HAMP domain-like"/>
    <property type="match status" value="1"/>
</dbReference>
<keyword evidence="11" id="KW-0067">ATP-binding</keyword>
<dbReference type="PROSITE" id="PS50885">
    <property type="entry name" value="HAMP"/>
    <property type="match status" value="1"/>
</dbReference>
<keyword evidence="13" id="KW-0902">Two-component regulatory system</keyword>
<gene>
    <name evidence="19" type="ORF">DLJ53_22025</name>
</gene>
<evidence type="ECO:0000256" key="10">
    <source>
        <dbReference type="ARBA" id="ARBA00022777"/>
    </source>
</evidence>
<dbReference type="InterPro" id="IPR003594">
    <property type="entry name" value="HATPase_dom"/>
</dbReference>
<evidence type="ECO:0000256" key="7">
    <source>
        <dbReference type="ARBA" id="ARBA00022679"/>
    </source>
</evidence>
<feature type="compositionally biased region" description="Low complexity" evidence="15">
    <location>
        <begin position="579"/>
        <end position="590"/>
    </location>
</feature>
<keyword evidence="10" id="KW-0418">Kinase</keyword>
<dbReference type="SUPFAM" id="SSF47384">
    <property type="entry name" value="Homodimeric domain of signal transducing histidine kinase"/>
    <property type="match status" value="1"/>
</dbReference>
<keyword evidence="7" id="KW-0808">Transferase</keyword>
<keyword evidence="4" id="KW-1003">Cell membrane</keyword>
<sequence length="619" mass="65761">MGTGVTRALTRFGAALVPRTVTAQFALLLVVALLVANVVALLVVGSERARVAREVRRGAQIERLAGIAAVMEQVPPHLRAGIAATTSSPFLHLNVADTPILEEDFDSLTARAVASRLRKELVEAGFEAPVRVAADEPPVLPRMQRPWRREEGAATVPREPGPPAPPWWDRSDAPPADGAAPVEEAAAPAEDEAPTGQTGGADVRGVREGRRAEDARRADGRDEERGEGGRGSRHAERHGGHHRDGRGAGDGPGRHRPPSIVASIPFGDGMWLNAELPLVDRGPPVDGRAVMMTLGFSLLFVLGVGITFTRRLTRPIRSLAAAAERAGEGDRSATAAVAGPAEVRRAAEAFNAMQGRIAQFDAERARTIAAVGHDLRTPITSLRIRAEMLDDEERDAMVRTLDEMRVMAEGLLAYGRAEAEHEARTLVDLAALLKDQAVGGIRYEGPDSLMVEGRPVALSRAFANLAENARRYAGGGRIRLVDRAAATTVVLDDDGPGIPEERLAEVLEPFVRLDPSRSSETGGAGLGLSIARTIIRAHGGTLTLENRPEGGLRVTIVLPRDPLRRGRPGGLVSGRPRRGPVFGPAPANPGGQAGESARRALAASRRRERVRAARMGGVA</sequence>
<comment type="subcellular location">
    <subcellularLocation>
        <location evidence="2">Cell inner membrane</location>
        <topology evidence="2">Multi-pass membrane protein</topology>
    </subcellularLocation>
</comment>
<evidence type="ECO:0000256" key="3">
    <source>
        <dbReference type="ARBA" id="ARBA00012438"/>
    </source>
</evidence>
<dbReference type="GO" id="GO:0000155">
    <property type="term" value="F:phosphorelay sensor kinase activity"/>
    <property type="evidence" value="ECO:0007669"/>
    <property type="project" value="InterPro"/>
</dbReference>
<feature type="compositionally biased region" description="Low complexity" evidence="15">
    <location>
        <begin position="173"/>
        <end position="188"/>
    </location>
</feature>
<accession>A0A8B2NQD6</accession>
<dbReference type="Gene3D" id="3.30.565.10">
    <property type="entry name" value="Histidine kinase-like ATPase, C-terminal domain"/>
    <property type="match status" value="1"/>
</dbReference>
<dbReference type="EMBL" id="QHHQ01000005">
    <property type="protein sequence ID" value="RAH99223.1"/>
    <property type="molecule type" value="Genomic_DNA"/>
</dbReference>
<evidence type="ECO:0000256" key="12">
    <source>
        <dbReference type="ARBA" id="ARBA00022989"/>
    </source>
</evidence>
<dbReference type="Pfam" id="PF02518">
    <property type="entry name" value="HATPase_c"/>
    <property type="match status" value="1"/>
</dbReference>
<keyword evidence="6" id="KW-0597">Phosphoprotein</keyword>
<dbReference type="CDD" id="cd00082">
    <property type="entry name" value="HisKA"/>
    <property type="match status" value="1"/>
</dbReference>
<dbReference type="SUPFAM" id="SSF55874">
    <property type="entry name" value="ATPase domain of HSP90 chaperone/DNA topoisomerase II/histidine kinase"/>
    <property type="match status" value="1"/>
</dbReference>
<protein>
    <recommendedName>
        <fullName evidence="3">histidine kinase</fullName>
        <ecNumber evidence="3">2.7.13.3</ecNumber>
    </recommendedName>
</protein>
<dbReference type="EC" id="2.7.13.3" evidence="3"/>
<dbReference type="SMART" id="SM00304">
    <property type="entry name" value="HAMP"/>
    <property type="match status" value="1"/>
</dbReference>
<dbReference type="SMART" id="SM00388">
    <property type="entry name" value="HisKA"/>
    <property type="match status" value="1"/>
</dbReference>
<feature type="domain" description="Histidine kinase" evidence="17">
    <location>
        <begin position="370"/>
        <end position="562"/>
    </location>
</feature>
<keyword evidence="9" id="KW-0547">Nucleotide-binding</keyword>
<dbReference type="Proteomes" id="UP000249590">
    <property type="component" value="Unassembled WGS sequence"/>
</dbReference>
<dbReference type="InterPro" id="IPR004358">
    <property type="entry name" value="Sig_transdc_His_kin-like_C"/>
</dbReference>
<dbReference type="PANTHER" id="PTHR44936:SF5">
    <property type="entry name" value="SENSOR HISTIDINE KINASE ENVZ"/>
    <property type="match status" value="1"/>
</dbReference>
<dbReference type="GO" id="GO:0005886">
    <property type="term" value="C:plasma membrane"/>
    <property type="evidence" value="ECO:0007669"/>
    <property type="project" value="UniProtKB-SubCell"/>
</dbReference>
<comment type="caution">
    <text evidence="19">The sequence shown here is derived from an EMBL/GenBank/DDBJ whole genome shotgun (WGS) entry which is preliminary data.</text>
</comment>
<evidence type="ECO:0000256" key="15">
    <source>
        <dbReference type="SAM" id="MobiDB-lite"/>
    </source>
</evidence>
<evidence type="ECO:0000256" key="11">
    <source>
        <dbReference type="ARBA" id="ARBA00022840"/>
    </source>
</evidence>
<keyword evidence="20" id="KW-1185">Reference proteome</keyword>
<feature type="compositionally biased region" description="Basic and acidic residues" evidence="15">
    <location>
        <begin position="204"/>
        <end position="238"/>
    </location>
</feature>
<evidence type="ECO:0000259" key="17">
    <source>
        <dbReference type="PROSITE" id="PS50109"/>
    </source>
</evidence>
<feature type="domain" description="HAMP" evidence="18">
    <location>
        <begin position="310"/>
        <end position="362"/>
    </location>
</feature>
<dbReference type="AlphaFoldDB" id="A0A8B2NQD6"/>
<dbReference type="CDD" id="cd00075">
    <property type="entry name" value="HATPase"/>
    <property type="match status" value="1"/>
</dbReference>
<organism evidence="19 20">
    <name type="scientific">Acuticoccus sediminis</name>
    <dbReference type="NCBI Taxonomy" id="2184697"/>
    <lineage>
        <taxon>Bacteria</taxon>
        <taxon>Pseudomonadati</taxon>
        <taxon>Pseudomonadota</taxon>
        <taxon>Alphaproteobacteria</taxon>
        <taxon>Hyphomicrobiales</taxon>
        <taxon>Amorphaceae</taxon>
        <taxon>Acuticoccus</taxon>
    </lineage>
</organism>
<feature type="transmembrane region" description="Helical" evidence="16">
    <location>
        <begin position="25"/>
        <end position="44"/>
    </location>
</feature>
<evidence type="ECO:0000256" key="13">
    <source>
        <dbReference type="ARBA" id="ARBA00023012"/>
    </source>
</evidence>
<dbReference type="Gene3D" id="1.10.8.500">
    <property type="entry name" value="HAMP domain in histidine kinase"/>
    <property type="match status" value="1"/>
</dbReference>
<dbReference type="InterPro" id="IPR003661">
    <property type="entry name" value="HisK_dim/P_dom"/>
</dbReference>
<evidence type="ECO:0000256" key="9">
    <source>
        <dbReference type="ARBA" id="ARBA00022741"/>
    </source>
</evidence>
<dbReference type="SMART" id="SM00387">
    <property type="entry name" value="HATPase_c"/>
    <property type="match status" value="1"/>
</dbReference>
<evidence type="ECO:0000256" key="6">
    <source>
        <dbReference type="ARBA" id="ARBA00022553"/>
    </source>
</evidence>
<keyword evidence="14 16" id="KW-0472">Membrane</keyword>